<evidence type="ECO:0000256" key="1">
    <source>
        <dbReference type="SAM" id="Phobius"/>
    </source>
</evidence>
<reference evidence="3 4" key="1">
    <citation type="submission" date="2019-06" db="EMBL/GenBank/DDBJ databases">
        <title>Martelella lutilitoris sp. nov., isolated from a tidal mudflat.</title>
        <authorList>
            <person name="Kim Y.-J."/>
        </authorList>
    </citation>
    <scope>NUCLEOTIDE SEQUENCE [LARGE SCALE GENOMIC DNA]</scope>
    <source>
        <strain evidence="3 4">GH2-6</strain>
    </source>
</reference>
<dbReference type="AlphaFoldDB" id="A0A5C4JSN5"/>
<evidence type="ECO:0000313" key="3">
    <source>
        <dbReference type="EMBL" id="TNB48465.1"/>
    </source>
</evidence>
<keyword evidence="4" id="KW-1185">Reference proteome</keyword>
<proteinExistence type="predicted"/>
<evidence type="ECO:0000313" key="4">
    <source>
        <dbReference type="Proteomes" id="UP000307874"/>
    </source>
</evidence>
<gene>
    <name evidence="3" type="ORF">FF124_09075</name>
</gene>
<evidence type="ECO:0000259" key="2">
    <source>
        <dbReference type="Pfam" id="PF07331"/>
    </source>
</evidence>
<dbReference type="OrthoDB" id="5519430at2"/>
<keyword evidence="1" id="KW-0472">Membrane</keyword>
<comment type="caution">
    <text evidence="3">The sequence shown here is derived from an EMBL/GenBank/DDBJ whole genome shotgun (WGS) entry which is preliminary data.</text>
</comment>
<protein>
    <submittedName>
        <fullName evidence="3">Tripartite tricarboxylate transporter TctB family protein</fullName>
    </submittedName>
</protein>
<feature type="domain" description="DUF1468" evidence="2">
    <location>
        <begin position="6"/>
        <end position="138"/>
    </location>
</feature>
<keyword evidence="1" id="KW-0812">Transmembrane</keyword>
<accession>A0A5C4JSN5</accession>
<organism evidence="3 4">
    <name type="scientific">Martelella lutilitoris</name>
    <dbReference type="NCBI Taxonomy" id="2583532"/>
    <lineage>
        <taxon>Bacteria</taxon>
        <taxon>Pseudomonadati</taxon>
        <taxon>Pseudomonadota</taxon>
        <taxon>Alphaproteobacteria</taxon>
        <taxon>Hyphomicrobiales</taxon>
        <taxon>Aurantimonadaceae</taxon>
        <taxon>Martelella</taxon>
    </lineage>
</organism>
<feature type="transmembrane region" description="Helical" evidence="1">
    <location>
        <begin position="115"/>
        <end position="133"/>
    </location>
</feature>
<dbReference type="EMBL" id="VCLB01000004">
    <property type="protein sequence ID" value="TNB48465.1"/>
    <property type="molecule type" value="Genomic_DNA"/>
</dbReference>
<keyword evidence="1" id="KW-1133">Transmembrane helix</keyword>
<dbReference type="Pfam" id="PF07331">
    <property type="entry name" value="TctB"/>
    <property type="match status" value="1"/>
</dbReference>
<dbReference type="InterPro" id="IPR009936">
    <property type="entry name" value="DUF1468"/>
</dbReference>
<dbReference type="RefSeq" id="WP_138748164.1">
    <property type="nucleotide sequence ID" value="NZ_VCLB01000004.1"/>
</dbReference>
<sequence length="146" mass="15785">MADRIFAGILLLVTLAYGTIAFTVIKAPFQYDPLGPESWPQILSVLAAPSFLFIIAKPDVDNFGNDRHTLVRVAASAVLMVAYAWLFEPAGFIIATLLFCTAMARMLGTRFVPAFVFGLVTATLGYLVGTVLLDLNLPEGILPSFT</sequence>
<name>A0A5C4JSN5_9HYPH</name>
<dbReference type="Proteomes" id="UP000307874">
    <property type="component" value="Unassembled WGS sequence"/>
</dbReference>